<dbReference type="InterPro" id="IPR029002">
    <property type="entry name" value="PLPC/GPLD1"/>
</dbReference>
<dbReference type="OrthoDB" id="9786483at2"/>
<name>Q1K0Z2_DESA6</name>
<dbReference type="AlphaFoldDB" id="Q1K0Z2"/>
<feature type="domain" description="Phospholipase C/D" evidence="1">
    <location>
        <begin position="27"/>
        <end position="145"/>
    </location>
</feature>
<evidence type="ECO:0000313" key="2">
    <source>
        <dbReference type="EMBL" id="EAT16216.1"/>
    </source>
</evidence>
<organism evidence="2 3">
    <name type="scientific">Desulfuromonas acetoxidans (strain DSM 684 / 11070)</name>
    <dbReference type="NCBI Taxonomy" id="281689"/>
    <lineage>
        <taxon>Bacteria</taxon>
        <taxon>Pseudomonadati</taxon>
        <taxon>Thermodesulfobacteriota</taxon>
        <taxon>Desulfuromonadia</taxon>
        <taxon>Desulfuromonadales</taxon>
        <taxon>Desulfuromonadaceae</taxon>
        <taxon>Desulfuromonas</taxon>
    </lineage>
</organism>
<dbReference type="Proteomes" id="UP000005695">
    <property type="component" value="Unassembled WGS sequence"/>
</dbReference>
<keyword evidence="3" id="KW-1185">Reference proteome</keyword>
<dbReference type="RefSeq" id="WP_005999439.1">
    <property type="nucleotide sequence ID" value="NZ_AAEW02000006.1"/>
</dbReference>
<dbReference type="EMBL" id="AAEW02000006">
    <property type="protein sequence ID" value="EAT16216.1"/>
    <property type="molecule type" value="Genomic_DNA"/>
</dbReference>
<comment type="caution">
    <text evidence="2">The sequence shown here is derived from an EMBL/GenBank/DDBJ whole genome shotgun (WGS) entry which is preliminary data.</text>
</comment>
<gene>
    <name evidence="2" type="ORF">Dace_1680</name>
</gene>
<proteinExistence type="predicted"/>
<evidence type="ECO:0000313" key="3">
    <source>
        <dbReference type="Proteomes" id="UP000005695"/>
    </source>
</evidence>
<reference evidence="2" key="2">
    <citation type="submission" date="2006-05" db="EMBL/GenBank/DDBJ databases">
        <title>Sequencing of the draft genome and assembly of Desulfuromonas acetoxidans DSM 684.</title>
        <authorList>
            <consortium name="US DOE Joint Genome Institute (JGI-PGF)"/>
            <person name="Copeland A."/>
            <person name="Lucas S."/>
            <person name="Lapidus A."/>
            <person name="Barry K."/>
            <person name="Detter J.C."/>
            <person name="Glavina del Rio T."/>
            <person name="Hammon N."/>
            <person name="Israni S."/>
            <person name="Dalin E."/>
            <person name="Tice H."/>
            <person name="Bruce D."/>
            <person name="Pitluck S."/>
            <person name="Richardson P."/>
        </authorList>
    </citation>
    <scope>NUCLEOTIDE SEQUENCE [LARGE SCALE GENOMIC DNA]</scope>
    <source>
        <strain evidence="2">DSM 684</strain>
    </source>
</reference>
<accession>Q1K0Z2</accession>
<reference evidence="2" key="1">
    <citation type="submission" date="2006-05" db="EMBL/GenBank/DDBJ databases">
        <title>Annotation of the draft genome assembly of Desulfuromonas acetoxidans DSM 684.</title>
        <authorList>
            <consortium name="US DOE Joint Genome Institute (JGI-ORNL)"/>
            <person name="Larimer F."/>
            <person name="Land M."/>
            <person name="Hauser L."/>
        </authorList>
    </citation>
    <scope>NUCLEOTIDE SEQUENCE [LARGE SCALE GENOMIC DNA]</scope>
    <source>
        <strain evidence="2">DSM 684</strain>
    </source>
</reference>
<protein>
    <recommendedName>
        <fullName evidence="1">Phospholipase C/D domain-containing protein</fullName>
    </recommendedName>
</protein>
<dbReference type="Pfam" id="PF00882">
    <property type="entry name" value="Zn_dep_PLPC"/>
    <property type="match status" value="1"/>
</dbReference>
<sequence length="304" mass="35028">MTAFLTITTGLFILLLPDSAWAWGFGVHLQLGNRLLENLSLLSPALQHLLTYYSADFLYGSISADITLGKKYTHYLKHCHSWNMGFKVLDAAENDAQRACAYGYLAHLAADTVAHSYMVPFKMIRSYNTVLLNHAYWELRFESQIPAQIWQEARLLAWLDFKQHDQLLRRVLVNTLFSFGTNKRLFNSMLLISRIQRWQKLLQTVDRHSSWVVGEEERKEYLELAFQAVVSILSDEDSPYLQADPTGERAINSAKQIRTNLNALWLDGKLPRSHSDQLIQELKLEFCQAITDPKRLLKLLANQT</sequence>
<evidence type="ECO:0000259" key="1">
    <source>
        <dbReference type="Pfam" id="PF00882"/>
    </source>
</evidence>